<organism evidence="2 3">
    <name type="scientific">Pseudovirgaria hyperparasitica</name>
    <dbReference type="NCBI Taxonomy" id="470096"/>
    <lineage>
        <taxon>Eukaryota</taxon>
        <taxon>Fungi</taxon>
        <taxon>Dikarya</taxon>
        <taxon>Ascomycota</taxon>
        <taxon>Pezizomycotina</taxon>
        <taxon>Dothideomycetes</taxon>
        <taxon>Dothideomycetes incertae sedis</taxon>
        <taxon>Acrospermales</taxon>
        <taxon>Acrospermaceae</taxon>
        <taxon>Pseudovirgaria</taxon>
    </lineage>
</organism>
<evidence type="ECO:0000313" key="2">
    <source>
        <dbReference type="EMBL" id="KAF2753472.1"/>
    </source>
</evidence>
<dbReference type="GeneID" id="54489622"/>
<evidence type="ECO:0000256" key="1">
    <source>
        <dbReference type="SAM" id="MobiDB-lite"/>
    </source>
</evidence>
<feature type="compositionally biased region" description="Basic and acidic residues" evidence="1">
    <location>
        <begin position="153"/>
        <end position="183"/>
    </location>
</feature>
<dbReference type="EMBL" id="ML996584">
    <property type="protein sequence ID" value="KAF2753472.1"/>
    <property type="molecule type" value="Genomic_DNA"/>
</dbReference>
<feature type="compositionally biased region" description="Low complexity" evidence="1">
    <location>
        <begin position="89"/>
        <end position="99"/>
    </location>
</feature>
<proteinExistence type="predicted"/>
<gene>
    <name evidence="2" type="ORF">EJ05DRAFT_514941</name>
</gene>
<sequence>MKVSSNGTMYVCIMVKTVHATGRGVRQTATIAPTRRHLLHRATGSARGIAWQHKMSSNPWGPRPPALASSGHGHDKDVLLGTDLSQVVSSLSSPTSSTSGGRAWHTSSSLISKPPQPKALFLQRGSSRHRHRTRPLGAQEQPRHPRPLPSQRGDIEKATSSMHRENHHVPSTTTHDEPGPLQAPERESAMFCRQATRAAGVVGVEKGASLGHPRALSVVRRKGTPGM</sequence>
<feature type="region of interest" description="Disordered" evidence="1">
    <location>
        <begin position="89"/>
        <end position="183"/>
    </location>
</feature>
<name>A0A6A6VSA2_9PEZI</name>
<feature type="region of interest" description="Disordered" evidence="1">
    <location>
        <begin position="55"/>
        <end position="76"/>
    </location>
</feature>
<dbReference type="AlphaFoldDB" id="A0A6A6VSA2"/>
<dbReference type="RefSeq" id="XP_033595923.1">
    <property type="nucleotide sequence ID" value="XM_033748568.1"/>
</dbReference>
<dbReference type="Proteomes" id="UP000799437">
    <property type="component" value="Unassembled WGS sequence"/>
</dbReference>
<protein>
    <submittedName>
        <fullName evidence="2">Uncharacterized protein</fullName>
    </submittedName>
</protein>
<keyword evidence="3" id="KW-1185">Reference proteome</keyword>
<reference evidence="2" key="1">
    <citation type="journal article" date="2020" name="Stud. Mycol.">
        <title>101 Dothideomycetes genomes: a test case for predicting lifestyles and emergence of pathogens.</title>
        <authorList>
            <person name="Haridas S."/>
            <person name="Albert R."/>
            <person name="Binder M."/>
            <person name="Bloem J."/>
            <person name="Labutti K."/>
            <person name="Salamov A."/>
            <person name="Andreopoulos B."/>
            <person name="Baker S."/>
            <person name="Barry K."/>
            <person name="Bills G."/>
            <person name="Bluhm B."/>
            <person name="Cannon C."/>
            <person name="Castanera R."/>
            <person name="Culley D."/>
            <person name="Daum C."/>
            <person name="Ezra D."/>
            <person name="Gonzalez J."/>
            <person name="Henrissat B."/>
            <person name="Kuo A."/>
            <person name="Liang C."/>
            <person name="Lipzen A."/>
            <person name="Lutzoni F."/>
            <person name="Magnuson J."/>
            <person name="Mondo S."/>
            <person name="Nolan M."/>
            <person name="Ohm R."/>
            <person name="Pangilinan J."/>
            <person name="Park H.-J."/>
            <person name="Ramirez L."/>
            <person name="Alfaro M."/>
            <person name="Sun H."/>
            <person name="Tritt A."/>
            <person name="Yoshinaga Y."/>
            <person name="Zwiers L.-H."/>
            <person name="Turgeon B."/>
            <person name="Goodwin S."/>
            <person name="Spatafora J."/>
            <person name="Crous P."/>
            <person name="Grigoriev I."/>
        </authorList>
    </citation>
    <scope>NUCLEOTIDE SEQUENCE</scope>
    <source>
        <strain evidence="2">CBS 121739</strain>
    </source>
</reference>
<evidence type="ECO:0000313" key="3">
    <source>
        <dbReference type="Proteomes" id="UP000799437"/>
    </source>
</evidence>
<accession>A0A6A6VSA2</accession>